<keyword evidence="4 10" id="KW-0963">Cytoplasm</keyword>
<name>A0A1T2KWS0_9GAMM</name>
<dbReference type="SUPFAM" id="SSF75708">
    <property type="entry name" value="Chemotaxis phosphatase CheZ"/>
    <property type="match status" value="1"/>
</dbReference>
<dbReference type="RefSeq" id="WP_078486115.1">
    <property type="nucleotide sequence ID" value="NZ_MPRJ01000014.1"/>
</dbReference>
<keyword evidence="6 10" id="KW-0283">Flagellar rotation</keyword>
<feature type="region of interest" description="Disordered" evidence="12">
    <location>
        <begin position="197"/>
        <end position="220"/>
    </location>
</feature>
<dbReference type="GO" id="GO:0005737">
    <property type="term" value="C:cytoplasm"/>
    <property type="evidence" value="ECO:0007669"/>
    <property type="project" value="UniProtKB-SubCell"/>
</dbReference>
<comment type="subcellular location">
    <subcellularLocation>
        <location evidence="1 10">Cytoplasm</location>
    </subcellularLocation>
</comment>
<evidence type="ECO:0000256" key="9">
    <source>
        <dbReference type="ARBA" id="ARBA00029599"/>
    </source>
</evidence>
<evidence type="ECO:0000313" key="13">
    <source>
        <dbReference type="EMBL" id="OOZ37241.1"/>
    </source>
</evidence>
<dbReference type="PANTHER" id="PTHR43693">
    <property type="entry name" value="PROTEIN PHOSPHATASE CHEZ"/>
    <property type="match status" value="1"/>
</dbReference>
<comment type="caution">
    <text evidence="13">The sequence shown here is derived from an EMBL/GenBank/DDBJ whole genome shotgun (WGS) entry which is preliminary data.</text>
</comment>
<dbReference type="OrthoDB" id="9773007at2"/>
<dbReference type="GO" id="GO:0009288">
    <property type="term" value="C:bacterial-type flagellum"/>
    <property type="evidence" value="ECO:0007669"/>
    <property type="project" value="InterPro"/>
</dbReference>
<dbReference type="GO" id="GO:0097588">
    <property type="term" value="P:archaeal or bacterial-type flagellum-dependent cell motility"/>
    <property type="evidence" value="ECO:0007669"/>
    <property type="project" value="UniProtKB-KW"/>
</dbReference>
<evidence type="ECO:0000256" key="4">
    <source>
        <dbReference type="ARBA" id="ARBA00022490"/>
    </source>
</evidence>
<keyword evidence="8 10" id="KW-0904">Protein phosphatase</keyword>
<comment type="function">
    <text evidence="10">Plays an important role in bacterial chemotaxis signal transduction pathway by accelerating the dephosphorylation of phosphorylated CheY (CheY-P).</text>
</comment>
<dbReference type="EC" id="3.1.3.-" evidence="10"/>
<dbReference type="AlphaFoldDB" id="A0A1T2KWS0"/>
<evidence type="ECO:0000256" key="2">
    <source>
        <dbReference type="ARBA" id="ARBA00005908"/>
    </source>
</evidence>
<proteinExistence type="inferred from homology"/>
<dbReference type="EMBL" id="MPRJ01000014">
    <property type="protein sequence ID" value="OOZ37241.1"/>
    <property type="molecule type" value="Genomic_DNA"/>
</dbReference>
<protein>
    <recommendedName>
        <fullName evidence="3 10">Protein phosphatase CheZ</fullName>
        <ecNumber evidence="10">3.1.3.-</ecNumber>
    </recommendedName>
    <alternativeName>
        <fullName evidence="9 10">Chemotaxis protein CheZ</fullName>
    </alternativeName>
</protein>
<accession>A0A1T2KWS0</accession>
<dbReference type="InterPro" id="IPR007439">
    <property type="entry name" value="Chemotax_Pase_CheZ"/>
</dbReference>
<dbReference type="PANTHER" id="PTHR43693:SF1">
    <property type="entry name" value="PROTEIN PHOSPHATASE CHEZ"/>
    <property type="match status" value="1"/>
</dbReference>
<dbReference type="Gene3D" id="1.10.287.500">
    <property type="entry name" value="Helix hairpin bin"/>
    <property type="match status" value="1"/>
</dbReference>
<dbReference type="Pfam" id="PF04344">
    <property type="entry name" value="CheZ"/>
    <property type="match status" value="1"/>
</dbReference>
<evidence type="ECO:0000256" key="11">
    <source>
        <dbReference type="PIRSR" id="PIRSR002884-1"/>
    </source>
</evidence>
<keyword evidence="5 10" id="KW-0145">Chemotaxis</keyword>
<comment type="subunit">
    <text evidence="10">Homodimer.</text>
</comment>
<evidence type="ECO:0000256" key="12">
    <source>
        <dbReference type="SAM" id="MobiDB-lite"/>
    </source>
</evidence>
<evidence type="ECO:0000256" key="6">
    <source>
        <dbReference type="ARBA" id="ARBA00022779"/>
    </source>
</evidence>
<gene>
    <name evidence="13" type="ORF">BOW51_03395</name>
</gene>
<evidence type="ECO:0000256" key="7">
    <source>
        <dbReference type="ARBA" id="ARBA00022801"/>
    </source>
</evidence>
<evidence type="ECO:0000313" key="14">
    <source>
        <dbReference type="Proteomes" id="UP000190896"/>
    </source>
</evidence>
<evidence type="ECO:0000256" key="8">
    <source>
        <dbReference type="ARBA" id="ARBA00022912"/>
    </source>
</evidence>
<evidence type="ECO:0000256" key="10">
    <source>
        <dbReference type="PIRNR" id="PIRNR002884"/>
    </source>
</evidence>
<evidence type="ECO:0000256" key="1">
    <source>
        <dbReference type="ARBA" id="ARBA00004496"/>
    </source>
</evidence>
<dbReference type="GO" id="GO:0050920">
    <property type="term" value="P:regulation of chemotaxis"/>
    <property type="evidence" value="ECO:0007669"/>
    <property type="project" value="InterPro"/>
</dbReference>
<evidence type="ECO:0000256" key="5">
    <source>
        <dbReference type="ARBA" id="ARBA00022500"/>
    </source>
</evidence>
<dbReference type="Proteomes" id="UP000190896">
    <property type="component" value="Unassembled WGS sequence"/>
</dbReference>
<keyword evidence="14" id="KW-1185">Reference proteome</keyword>
<dbReference type="GO" id="GO:0004721">
    <property type="term" value="F:phosphoprotein phosphatase activity"/>
    <property type="evidence" value="ECO:0007669"/>
    <property type="project" value="UniProtKB-KW"/>
</dbReference>
<dbReference type="InterPro" id="IPR050992">
    <property type="entry name" value="CheZ_family_phosphatases"/>
</dbReference>
<organism evidence="13 14">
    <name type="scientific">Solemya velesiana gill symbiont</name>
    <dbReference type="NCBI Taxonomy" id="1918948"/>
    <lineage>
        <taxon>Bacteria</taxon>
        <taxon>Pseudomonadati</taxon>
        <taxon>Pseudomonadota</taxon>
        <taxon>Gammaproteobacteria</taxon>
        <taxon>sulfur-oxidizing symbionts</taxon>
    </lineage>
</organism>
<reference evidence="13 14" key="1">
    <citation type="submission" date="2016-11" db="EMBL/GenBank/DDBJ databases">
        <title>Mixed transmission modes and dynamic genome evolution in an obligate animal-bacterial symbiosis.</title>
        <authorList>
            <person name="Russell S.L."/>
            <person name="Corbett-Detig R.B."/>
            <person name="Cavanaugh C.M."/>
        </authorList>
    </citation>
    <scope>NUCLEOTIDE SEQUENCE [LARGE SCALE GENOMIC DNA]</scope>
    <source>
        <strain evidence="13">Se-Cadez</strain>
    </source>
</reference>
<comment type="similarity">
    <text evidence="2 10">Belongs to the CheZ family.</text>
</comment>
<evidence type="ECO:0000256" key="3">
    <source>
        <dbReference type="ARBA" id="ARBA00018484"/>
    </source>
</evidence>
<sequence length="233" mass="25609">MKNDQRLAQAKALVQYLESGEEKQAQEIINELSNCRESELFQEVGRLTRELHEAINGFLLDGRIVEMAHQDIPDAGERLNYVVKMTEESANTTLSAVENGLSLADELGRLSKSLNAVFEAGGPGELQPGSLEKIKNFLALVDNHSVRLHAQLFDVLMAQEFQDLTGQIIRQVITLVNDVEEKLVKLVVLSGLKGVERKPGKEQQMGPTVPGLDEEGAMGGQDEVDELLSSLGF</sequence>
<dbReference type="PIRSF" id="PIRSF002884">
    <property type="entry name" value="CheZ"/>
    <property type="match status" value="1"/>
</dbReference>
<keyword evidence="7 10" id="KW-0378">Hydrolase</keyword>
<dbReference type="GO" id="GO:0006935">
    <property type="term" value="P:chemotaxis"/>
    <property type="evidence" value="ECO:0007669"/>
    <property type="project" value="UniProtKB-KW"/>
</dbReference>
<feature type="site" description="Enhances dephosphorylation of CheY-P" evidence="11">
    <location>
        <position position="167"/>
    </location>
</feature>